<protein>
    <submittedName>
        <fullName evidence="1">Uncharacterized protein</fullName>
    </submittedName>
</protein>
<name>A0ABP1PS99_9HEXA</name>
<evidence type="ECO:0000313" key="2">
    <source>
        <dbReference type="Proteomes" id="UP001642540"/>
    </source>
</evidence>
<reference evidence="1 2" key="1">
    <citation type="submission" date="2024-08" db="EMBL/GenBank/DDBJ databases">
        <authorList>
            <person name="Cucini C."/>
            <person name="Frati F."/>
        </authorList>
    </citation>
    <scope>NUCLEOTIDE SEQUENCE [LARGE SCALE GENOMIC DNA]</scope>
</reference>
<sequence length="192" mass="21875">MSILCNHLIFKNKKNLDFFHYFVGLQCYHCFYYDTAVPPNSFSEPSEISCQGVNNTLPSERFLVDCDNYQYHNVFGEFDSEEEEQQNGSQEVEYENIEPRFTCAKLIFNGTLVEKFNNSPFRGILRSCLPGRPGKPKQFREGCASGNLSNVINESQDEELRLMLSILSQIAFVNDTQTVACTCNNATCNNSL</sequence>
<keyword evidence="2" id="KW-1185">Reference proteome</keyword>
<accession>A0ABP1PS99</accession>
<gene>
    <name evidence="1" type="ORF">ODALV1_LOCUS3205</name>
</gene>
<dbReference type="Proteomes" id="UP001642540">
    <property type="component" value="Unassembled WGS sequence"/>
</dbReference>
<evidence type="ECO:0000313" key="1">
    <source>
        <dbReference type="EMBL" id="CAL8075530.1"/>
    </source>
</evidence>
<proteinExistence type="predicted"/>
<organism evidence="1 2">
    <name type="scientific">Orchesella dallaii</name>
    <dbReference type="NCBI Taxonomy" id="48710"/>
    <lineage>
        <taxon>Eukaryota</taxon>
        <taxon>Metazoa</taxon>
        <taxon>Ecdysozoa</taxon>
        <taxon>Arthropoda</taxon>
        <taxon>Hexapoda</taxon>
        <taxon>Collembola</taxon>
        <taxon>Entomobryomorpha</taxon>
        <taxon>Entomobryoidea</taxon>
        <taxon>Orchesellidae</taxon>
        <taxon>Orchesellinae</taxon>
        <taxon>Orchesella</taxon>
    </lineage>
</organism>
<comment type="caution">
    <text evidence="1">The sequence shown here is derived from an EMBL/GenBank/DDBJ whole genome shotgun (WGS) entry which is preliminary data.</text>
</comment>
<dbReference type="EMBL" id="CAXLJM020000008">
    <property type="protein sequence ID" value="CAL8075530.1"/>
    <property type="molecule type" value="Genomic_DNA"/>
</dbReference>